<keyword evidence="2" id="KW-1185">Reference proteome</keyword>
<evidence type="ECO:0000313" key="1">
    <source>
        <dbReference type="EMBL" id="GBM71661.1"/>
    </source>
</evidence>
<comment type="caution">
    <text evidence="1">The sequence shown here is derived from an EMBL/GenBank/DDBJ whole genome shotgun (WGS) entry which is preliminary data.</text>
</comment>
<sequence>MEDQALAPIARLHLSIWGNMQIEFFSERRVCGKTNRTALSANGDETTSETGTRIPSQNATLRQASFYWACTKAADTHRHSSSNS</sequence>
<dbReference type="EMBL" id="BGPR01002326">
    <property type="protein sequence ID" value="GBM71661.1"/>
    <property type="molecule type" value="Genomic_DNA"/>
</dbReference>
<proteinExistence type="predicted"/>
<accession>A0A4Y2I1R9</accession>
<dbReference type="Proteomes" id="UP000499080">
    <property type="component" value="Unassembled WGS sequence"/>
</dbReference>
<gene>
    <name evidence="1" type="ORF">AVEN_268965_1</name>
</gene>
<protein>
    <submittedName>
        <fullName evidence="1">Uncharacterized protein</fullName>
    </submittedName>
</protein>
<name>A0A4Y2I1R9_ARAVE</name>
<dbReference type="AlphaFoldDB" id="A0A4Y2I1R9"/>
<organism evidence="1 2">
    <name type="scientific">Araneus ventricosus</name>
    <name type="common">Orbweaver spider</name>
    <name type="synonym">Epeira ventricosa</name>
    <dbReference type="NCBI Taxonomy" id="182803"/>
    <lineage>
        <taxon>Eukaryota</taxon>
        <taxon>Metazoa</taxon>
        <taxon>Ecdysozoa</taxon>
        <taxon>Arthropoda</taxon>
        <taxon>Chelicerata</taxon>
        <taxon>Arachnida</taxon>
        <taxon>Araneae</taxon>
        <taxon>Araneomorphae</taxon>
        <taxon>Entelegynae</taxon>
        <taxon>Araneoidea</taxon>
        <taxon>Araneidae</taxon>
        <taxon>Araneus</taxon>
    </lineage>
</organism>
<reference evidence="1 2" key="1">
    <citation type="journal article" date="2019" name="Sci. Rep.">
        <title>Orb-weaving spider Araneus ventricosus genome elucidates the spidroin gene catalogue.</title>
        <authorList>
            <person name="Kono N."/>
            <person name="Nakamura H."/>
            <person name="Ohtoshi R."/>
            <person name="Moran D.A.P."/>
            <person name="Shinohara A."/>
            <person name="Yoshida Y."/>
            <person name="Fujiwara M."/>
            <person name="Mori M."/>
            <person name="Tomita M."/>
            <person name="Arakawa K."/>
        </authorList>
    </citation>
    <scope>NUCLEOTIDE SEQUENCE [LARGE SCALE GENOMIC DNA]</scope>
</reference>
<evidence type="ECO:0000313" key="2">
    <source>
        <dbReference type="Proteomes" id="UP000499080"/>
    </source>
</evidence>